<dbReference type="Gene3D" id="1.10.238.10">
    <property type="entry name" value="EF-hand"/>
    <property type="match status" value="1"/>
</dbReference>
<dbReference type="EMBL" id="JAVFWL010000006">
    <property type="protein sequence ID" value="KAK6759236.1"/>
    <property type="molecule type" value="Genomic_DNA"/>
</dbReference>
<feature type="transmembrane region" description="Helical" evidence="4">
    <location>
        <begin position="802"/>
        <end position="826"/>
    </location>
</feature>
<dbReference type="PROSITE" id="PS00018">
    <property type="entry name" value="EF_HAND_1"/>
    <property type="match status" value="1"/>
</dbReference>
<gene>
    <name evidence="6" type="primary">Necator_chrX.g21238</name>
    <name evidence="6" type="ORF">RB195_021077</name>
</gene>
<dbReference type="InterPro" id="IPR011992">
    <property type="entry name" value="EF-hand-dom_pair"/>
</dbReference>
<keyword evidence="4" id="KW-0472">Membrane</keyword>
<dbReference type="PROSITE" id="PS50222">
    <property type="entry name" value="EF_HAND_2"/>
    <property type="match status" value="1"/>
</dbReference>
<dbReference type="SUPFAM" id="SSF47473">
    <property type="entry name" value="EF-hand"/>
    <property type="match status" value="2"/>
</dbReference>
<evidence type="ECO:0000256" key="2">
    <source>
        <dbReference type="ARBA" id="ARBA00022837"/>
    </source>
</evidence>
<dbReference type="InterPro" id="IPR041534">
    <property type="entry name" value="EF-hand_13"/>
</dbReference>
<evidence type="ECO:0000313" key="7">
    <source>
        <dbReference type="Proteomes" id="UP001303046"/>
    </source>
</evidence>
<dbReference type="Gene3D" id="1.10.238.230">
    <property type="match status" value="1"/>
</dbReference>
<evidence type="ECO:0000313" key="6">
    <source>
        <dbReference type="EMBL" id="KAK6759236.1"/>
    </source>
</evidence>
<feature type="compositionally biased region" description="Low complexity" evidence="3">
    <location>
        <begin position="242"/>
        <end position="256"/>
    </location>
</feature>
<feature type="region of interest" description="Disordered" evidence="3">
    <location>
        <begin position="569"/>
        <end position="609"/>
    </location>
</feature>
<keyword evidence="1" id="KW-0479">Metal-binding</keyword>
<keyword evidence="4" id="KW-1133">Transmembrane helix</keyword>
<dbReference type="InterPro" id="IPR002048">
    <property type="entry name" value="EF_hand_dom"/>
</dbReference>
<feature type="region of interest" description="Disordered" evidence="3">
    <location>
        <begin position="926"/>
        <end position="1003"/>
    </location>
</feature>
<protein>
    <recommendedName>
        <fullName evidence="5">EF-hand domain-containing protein</fullName>
    </recommendedName>
</protein>
<comment type="caution">
    <text evidence="6">The sequence shown here is derived from an EMBL/GenBank/DDBJ whole genome shotgun (WGS) entry which is preliminary data.</text>
</comment>
<dbReference type="InterPro" id="IPR048855">
    <property type="entry name" value="P2R3A_B_D_EF-hand"/>
</dbReference>
<evidence type="ECO:0000259" key="5">
    <source>
        <dbReference type="PROSITE" id="PS50222"/>
    </source>
</evidence>
<name>A0ABR1EBV2_NECAM</name>
<accession>A0ABR1EBV2</accession>
<dbReference type="Gene3D" id="1.10.238.220">
    <property type="match status" value="1"/>
</dbReference>
<dbReference type="InterPro" id="IPR018247">
    <property type="entry name" value="EF_Hand_1_Ca_BS"/>
</dbReference>
<feature type="transmembrane region" description="Helical" evidence="4">
    <location>
        <begin position="740"/>
        <end position="758"/>
    </location>
</feature>
<keyword evidence="2" id="KW-0106">Calcium</keyword>
<evidence type="ECO:0000256" key="4">
    <source>
        <dbReference type="SAM" id="Phobius"/>
    </source>
</evidence>
<proteinExistence type="predicted"/>
<evidence type="ECO:0000256" key="1">
    <source>
        <dbReference type="ARBA" id="ARBA00022723"/>
    </source>
</evidence>
<keyword evidence="7" id="KW-1185">Reference proteome</keyword>
<feature type="domain" description="EF-hand" evidence="5">
    <location>
        <begin position="1299"/>
        <end position="1334"/>
    </location>
</feature>
<reference evidence="6 7" key="1">
    <citation type="submission" date="2023-08" db="EMBL/GenBank/DDBJ databases">
        <title>A Necator americanus chromosomal reference genome.</title>
        <authorList>
            <person name="Ilik V."/>
            <person name="Petrzelkova K.J."/>
            <person name="Pardy F."/>
            <person name="Fuh T."/>
            <person name="Niatou-Singa F.S."/>
            <person name="Gouil Q."/>
            <person name="Baker L."/>
            <person name="Ritchie M.E."/>
            <person name="Jex A.R."/>
            <person name="Gazzola D."/>
            <person name="Li H."/>
            <person name="Toshio Fujiwara R."/>
            <person name="Zhan B."/>
            <person name="Aroian R.V."/>
            <person name="Pafco B."/>
            <person name="Schwarz E.M."/>
        </authorList>
    </citation>
    <scope>NUCLEOTIDE SEQUENCE [LARGE SCALE GENOMIC DNA]</scope>
    <source>
        <strain evidence="6 7">Aroian</strain>
        <tissue evidence="6">Whole animal</tissue>
    </source>
</reference>
<feature type="region of interest" description="Disordered" evidence="3">
    <location>
        <begin position="236"/>
        <end position="256"/>
    </location>
</feature>
<feature type="compositionally biased region" description="Low complexity" evidence="3">
    <location>
        <begin position="989"/>
        <end position="998"/>
    </location>
</feature>
<dbReference type="Pfam" id="PF21161">
    <property type="entry name" value="P2R3B_EF-hand"/>
    <property type="match status" value="1"/>
</dbReference>
<dbReference type="PANTHER" id="PTHR14095:SF0">
    <property type="entry name" value="MIP22305P"/>
    <property type="match status" value="1"/>
</dbReference>
<dbReference type="PANTHER" id="PTHR14095">
    <property type="entry name" value="PHOSPHATASE 2A REGULATORY SUBUNIT-RELATED"/>
    <property type="match status" value="1"/>
</dbReference>
<organism evidence="6 7">
    <name type="scientific">Necator americanus</name>
    <name type="common">Human hookworm</name>
    <dbReference type="NCBI Taxonomy" id="51031"/>
    <lineage>
        <taxon>Eukaryota</taxon>
        <taxon>Metazoa</taxon>
        <taxon>Ecdysozoa</taxon>
        <taxon>Nematoda</taxon>
        <taxon>Chromadorea</taxon>
        <taxon>Rhabditida</taxon>
        <taxon>Rhabditina</taxon>
        <taxon>Rhabditomorpha</taxon>
        <taxon>Strongyloidea</taxon>
        <taxon>Ancylostomatidae</taxon>
        <taxon>Bunostominae</taxon>
        <taxon>Necator</taxon>
    </lineage>
</organism>
<dbReference type="Pfam" id="PF17958">
    <property type="entry name" value="EF-hand_13"/>
    <property type="match status" value="1"/>
</dbReference>
<feature type="compositionally biased region" description="Polar residues" evidence="3">
    <location>
        <begin position="582"/>
        <end position="604"/>
    </location>
</feature>
<feature type="compositionally biased region" description="Polar residues" evidence="3">
    <location>
        <begin position="956"/>
        <end position="968"/>
    </location>
</feature>
<evidence type="ECO:0000256" key="3">
    <source>
        <dbReference type="SAM" id="MobiDB-lite"/>
    </source>
</evidence>
<keyword evidence="4" id="KW-0812">Transmembrane</keyword>
<dbReference type="Proteomes" id="UP001303046">
    <property type="component" value="Unassembled WGS sequence"/>
</dbReference>
<sequence length="1447" mass="162383">MFEIALFQTSTEYETPMLRPDPHVPNDVRFDTQPFPLRFPSVTRVPCGEDHRPRSQSADTRRDLFHQERIFPEDKEHDRVHSYSVQSVPSDHSLCASDACIRDDGALRRGDTNVIYDEAEVVTLRRSVNSVQFPSTYRERADEQHTPQFNSSAHNFTQHLRERSPSSSSALLNLLSRYPSARQSVYPSIPTASTATGPPRIYRFDDRPVDTHSYRTTDAVPGYLLVELSVPKQEQPSFHTGQSFQRSQSSSLSSQVHLPRSSSVSASVYNSLSYSPTLAPLTSDTDYLDSQRFTNGYATIRSPGTSKEFDNRSEHKFYTDLSNNNHTLSARNKRWEELLDVTQLDSLLASVLEENMNRSTTEWSNSFAQVQNRFKNMPPESSSSGVLHGFTSSGAPTLPRRTMLVSRSGSNIDLKRSESVLGTAVEHRATEAPEMRKSGAIDSFWSHTVNSRPSSPLTQRIAGNLTAAERLQMLHEDSISTIGATNKPGTGVQLAARREHYLQEASSTSAYTSHRETAIRPGTPALRAPSPNFSDLDSAVQELQFGVRSTGYSNSARKLGGCARFPTEDQALSPPHGGTISRHMNSPSPTDSNSETSSIYQTPTGLPHPKPKHNIKEQLSNAGVTSYTFSRTGHRISSSFPVPSTGSVASRITEFEKRPGTPTLQIASAPRQEKNALPSGPMSPKSTVYKSKPVIHIETGSRSPRNLNSTTSVFDFPPAKETKGDYAKTAVEKKVAVHLLTYYLMQTLFVAITPNIPFSNQGGKLRKRKTGSGEAKSLAEQSKLLHIAETFVRYLNELSSQFIVFIGSLINAHVLLSILFLVASVLKCRRKSECLTGFLLTDNSNGSTTGLSGYSESIISSPLAMKDMAVPPDAVHCECSLLVARAPRLKMEVATRRLRTAATPDRPRPRSLSRFFETIVRKMFDSQRKPKDFSPQKLPDVSETPQNQKLSRHSSDLSINEPSKNASPRINGHSRPNKLIHSDSRPDVDSSSGTSDGSLNATHGAKNLEESVSLLIDKSIDVHGRSGAFPQLKSAPISCPKFHYPQGIPVSTIENDAALRRVCRVFREFPDEQCSLADMPRVCEAANLPLYWKHPIFVSLTKGEPRRASLTDFTAWWRAMTSIAHDEAARFVYTLSGGNKSFLTREDLYGMVMDIMHTHPGLEFCREAVDFHDKYCDVVIARITWNLGCVWKGKITADCLRKSDFLKSVRQLQEDSEINRCVRYFSYEHFYVIYCKFWEIDNNHDQIVSKADMKLHKDGAITDLVLNRIFFSCAVRLTKKDTMNLIGFTNFLLAEEDKNHPTSIEYWFRVLDEDGDGFISMYEMEKFHQAVIDKLSEERIDTMSFKDVACQMFDMICPANGTAFRLMDLKKSPLSIRLLNALINWRKFYAQEVTEGTERVLDENGRELSDWERFCSEEYETMMENEEEVDENFFVSLDDDNNADQSF</sequence>